<keyword evidence="7 12" id="KW-0812">Transmembrane</keyword>
<evidence type="ECO:0000256" key="7">
    <source>
        <dbReference type="ARBA" id="ARBA00022692"/>
    </source>
</evidence>
<dbReference type="EMBL" id="CAKMMW010000001">
    <property type="protein sequence ID" value="CAH1193081.1"/>
    <property type="molecule type" value="Genomic_DNA"/>
</dbReference>
<evidence type="ECO:0000256" key="9">
    <source>
        <dbReference type="ARBA" id="ARBA00022989"/>
    </source>
</evidence>
<keyword evidence="15" id="KW-1185">Reference proteome</keyword>
<comment type="catalytic activity">
    <reaction evidence="1">
        <text>ATP + protein L-histidine = ADP + protein N-phospho-L-histidine.</text>
        <dbReference type="EC" id="2.7.13.3"/>
    </reaction>
</comment>
<dbReference type="PANTHER" id="PTHR34220">
    <property type="entry name" value="SENSOR HISTIDINE KINASE YPDA"/>
    <property type="match status" value="1"/>
</dbReference>
<dbReference type="PRINTS" id="PR00344">
    <property type="entry name" value="BCTRLSENSOR"/>
</dbReference>
<sequence>MSMLRKPWKISTLLYLLLFVMVVVPVITLSTVILQVYKHDLLAQTTSRTLQTLHSITYTAEQETKKVMYITANIGVDQEILTNATLLSQAESGNSQMYIDFLNSALNRYNASINNYILSVSFFFKNGGVFSYNRNLIDDPTVIHQTDWYAKTLSNSNQVHFIGLKKNVLHDSGKPYVITAAVSPEFIPGLQNVELIYCAFNRSSFENLLRVNQTQNVDSDFLIVDKNRQVIASSYGLSNINQVDEHIFEKINDDVEGNFISKLDDKSMLVTYATVPNTGWKVIHQIPYSKLTQTYDQISKVVIIFTIVCMCVFLMISFFLVRGLTKPIHLLVRKMTSVVGGNLNAKIAASGSAEMVTLGHTFNYMLDHIHRLIVQNKEEERAKHIAEFDALQSQINPHFLINTLNVIKLIALVNKIDNIRHITVALMKLVSSSFNRGSTLNPLSEEIENLKHYLFIMENRFGKKISVVWNVAEETSSLYILKLLLQPIVENCIVHGLDDKDIDGRIWVNTCIAKGSLHIEIADNGVGMDMEQLNSYMNQNHESKFSGIGISNVKRRIQVQYGEHYGLTIQPNEPAGTKFVIRVPLLTTRSEDYDLQE</sequence>
<dbReference type="InterPro" id="IPR004358">
    <property type="entry name" value="Sig_transdc_His_kin-like_C"/>
</dbReference>
<evidence type="ECO:0000256" key="1">
    <source>
        <dbReference type="ARBA" id="ARBA00000085"/>
    </source>
</evidence>
<dbReference type="SUPFAM" id="SSF55874">
    <property type="entry name" value="ATPase domain of HSP90 chaperone/DNA topoisomerase II/histidine kinase"/>
    <property type="match status" value="1"/>
</dbReference>
<evidence type="ECO:0000313" key="14">
    <source>
        <dbReference type="EMBL" id="CAH1193081.1"/>
    </source>
</evidence>
<protein>
    <recommendedName>
        <fullName evidence="3">histidine kinase</fullName>
        <ecNumber evidence="3">2.7.13.3</ecNumber>
    </recommendedName>
</protein>
<dbReference type="InterPro" id="IPR036890">
    <property type="entry name" value="HATPase_C_sf"/>
</dbReference>
<keyword evidence="8" id="KW-0418">Kinase</keyword>
<dbReference type="InterPro" id="IPR003660">
    <property type="entry name" value="HAMP_dom"/>
</dbReference>
<dbReference type="Pfam" id="PF00672">
    <property type="entry name" value="HAMP"/>
    <property type="match status" value="1"/>
</dbReference>
<evidence type="ECO:0000256" key="12">
    <source>
        <dbReference type="SAM" id="Phobius"/>
    </source>
</evidence>
<keyword evidence="9 12" id="KW-1133">Transmembrane helix</keyword>
<evidence type="ECO:0000256" key="11">
    <source>
        <dbReference type="ARBA" id="ARBA00023136"/>
    </source>
</evidence>
<feature type="domain" description="HAMP" evidence="13">
    <location>
        <begin position="322"/>
        <end position="374"/>
    </location>
</feature>
<dbReference type="Pfam" id="PF02518">
    <property type="entry name" value="HATPase_c"/>
    <property type="match status" value="1"/>
</dbReference>
<dbReference type="Pfam" id="PF02743">
    <property type="entry name" value="dCache_1"/>
    <property type="match status" value="1"/>
</dbReference>
<proteinExistence type="predicted"/>
<dbReference type="InterPro" id="IPR033479">
    <property type="entry name" value="dCache_1"/>
</dbReference>
<comment type="subcellular location">
    <subcellularLocation>
        <location evidence="2">Cell membrane</location>
        <topology evidence="2">Multi-pass membrane protein</topology>
    </subcellularLocation>
</comment>
<keyword evidence="11 12" id="KW-0472">Membrane</keyword>
<evidence type="ECO:0000256" key="8">
    <source>
        <dbReference type="ARBA" id="ARBA00022777"/>
    </source>
</evidence>
<evidence type="ECO:0000256" key="10">
    <source>
        <dbReference type="ARBA" id="ARBA00023012"/>
    </source>
</evidence>
<keyword evidence="10" id="KW-0902">Two-component regulatory system</keyword>
<keyword evidence="4" id="KW-1003">Cell membrane</keyword>
<evidence type="ECO:0000256" key="5">
    <source>
        <dbReference type="ARBA" id="ARBA00022553"/>
    </source>
</evidence>
<dbReference type="SMART" id="SM00387">
    <property type="entry name" value="HATPase_c"/>
    <property type="match status" value="1"/>
</dbReference>
<organism evidence="14 15">
    <name type="scientific">Paenibacillus allorhizoplanae</name>
    <dbReference type="NCBI Taxonomy" id="2905648"/>
    <lineage>
        <taxon>Bacteria</taxon>
        <taxon>Bacillati</taxon>
        <taxon>Bacillota</taxon>
        <taxon>Bacilli</taxon>
        <taxon>Bacillales</taxon>
        <taxon>Paenibacillaceae</taxon>
        <taxon>Paenibacillus</taxon>
    </lineage>
</organism>
<dbReference type="Gene3D" id="6.10.340.10">
    <property type="match status" value="1"/>
</dbReference>
<dbReference type="SMART" id="SM00304">
    <property type="entry name" value="HAMP"/>
    <property type="match status" value="1"/>
</dbReference>
<comment type="caution">
    <text evidence="14">The sequence shown here is derived from an EMBL/GenBank/DDBJ whole genome shotgun (WGS) entry which is preliminary data.</text>
</comment>
<dbReference type="SUPFAM" id="SSF158472">
    <property type="entry name" value="HAMP domain-like"/>
    <property type="match status" value="1"/>
</dbReference>
<dbReference type="InterPro" id="IPR010559">
    <property type="entry name" value="Sig_transdc_His_kin_internal"/>
</dbReference>
<dbReference type="PANTHER" id="PTHR34220:SF7">
    <property type="entry name" value="SENSOR HISTIDINE KINASE YPDA"/>
    <property type="match status" value="1"/>
</dbReference>
<evidence type="ECO:0000256" key="3">
    <source>
        <dbReference type="ARBA" id="ARBA00012438"/>
    </source>
</evidence>
<reference evidence="14" key="1">
    <citation type="submission" date="2022-01" db="EMBL/GenBank/DDBJ databases">
        <authorList>
            <person name="Criscuolo A."/>
        </authorList>
    </citation>
    <scope>NUCLEOTIDE SEQUENCE</scope>
    <source>
        <strain evidence="14">CIP111891</strain>
    </source>
</reference>
<evidence type="ECO:0000259" key="13">
    <source>
        <dbReference type="PROSITE" id="PS50885"/>
    </source>
</evidence>
<dbReference type="RefSeq" id="WP_236284320.1">
    <property type="nucleotide sequence ID" value="NZ_CAKMMW010000001.1"/>
</dbReference>
<accession>A0ABM9BT94</accession>
<dbReference type="InterPro" id="IPR003594">
    <property type="entry name" value="HATPase_dom"/>
</dbReference>
<keyword evidence="6" id="KW-0808">Transferase</keyword>
<dbReference type="Pfam" id="PF06580">
    <property type="entry name" value="His_kinase"/>
    <property type="match status" value="1"/>
</dbReference>
<evidence type="ECO:0000313" key="15">
    <source>
        <dbReference type="Proteomes" id="UP000838821"/>
    </source>
</evidence>
<dbReference type="Proteomes" id="UP000838821">
    <property type="component" value="Unassembled WGS sequence"/>
</dbReference>
<gene>
    <name evidence="14" type="ORF">PAECIP111891_00485</name>
</gene>
<evidence type="ECO:0000256" key="2">
    <source>
        <dbReference type="ARBA" id="ARBA00004651"/>
    </source>
</evidence>
<dbReference type="CDD" id="cd06225">
    <property type="entry name" value="HAMP"/>
    <property type="match status" value="1"/>
</dbReference>
<evidence type="ECO:0000256" key="4">
    <source>
        <dbReference type="ARBA" id="ARBA00022475"/>
    </source>
</evidence>
<feature type="transmembrane region" description="Helical" evidence="12">
    <location>
        <begin position="12"/>
        <end position="37"/>
    </location>
</feature>
<dbReference type="PROSITE" id="PS50885">
    <property type="entry name" value="HAMP"/>
    <property type="match status" value="1"/>
</dbReference>
<keyword evidence="5" id="KW-0597">Phosphoprotein</keyword>
<evidence type="ECO:0000256" key="6">
    <source>
        <dbReference type="ARBA" id="ARBA00022679"/>
    </source>
</evidence>
<dbReference type="Gene3D" id="3.30.565.10">
    <property type="entry name" value="Histidine kinase-like ATPase, C-terminal domain"/>
    <property type="match status" value="1"/>
</dbReference>
<name>A0ABM9BT94_9BACL</name>
<feature type="transmembrane region" description="Helical" evidence="12">
    <location>
        <begin position="301"/>
        <end position="325"/>
    </location>
</feature>
<dbReference type="EC" id="2.7.13.3" evidence="3"/>
<dbReference type="InterPro" id="IPR050640">
    <property type="entry name" value="Bact_2-comp_sensor_kinase"/>
</dbReference>